<dbReference type="InterPro" id="IPR002156">
    <property type="entry name" value="RNaseH_domain"/>
</dbReference>
<evidence type="ECO:0000256" key="2">
    <source>
        <dbReference type="ARBA" id="ARBA00012180"/>
    </source>
</evidence>
<dbReference type="Pfam" id="PF00078">
    <property type="entry name" value="RVT_1"/>
    <property type="match status" value="1"/>
</dbReference>
<dbReference type="GO" id="GO:0004523">
    <property type="term" value="F:RNA-DNA hybrid ribonuclease activity"/>
    <property type="evidence" value="ECO:0007669"/>
    <property type="project" value="UniProtKB-EC"/>
</dbReference>
<dbReference type="PROSITE" id="PS50878">
    <property type="entry name" value="RT_POL"/>
    <property type="match status" value="1"/>
</dbReference>
<reference evidence="13 14" key="1">
    <citation type="submission" date="2019-09" db="EMBL/GenBank/DDBJ databases">
        <title>Bird 10,000 Genomes (B10K) Project - Family phase.</title>
        <authorList>
            <person name="Zhang G."/>
        </authorList>
    </citation>
    <scope>NUCLEOTIDE SEQUENCE [LARGE SCALE GENOMIC DNA]</scope>
    <source>
        <strain evidence="13">B10K-DU-001-43</strain>
        <tissue evidence="13">Muscle</tissue>
    </source>
</reference>
<evidence type="ECO:0000256" key="3">
    <source>
        <dbReference type="ARBA" id="ARBA00022679"/>
    </source>
</evidence>
<dbReference type="Proteomes" id="UP000520463">
    <property type="component" value="Unassembled WGS sequence"/>
</dbReference>
<keyword evidence="5" id="KW-0540">Nuclease</keyword>
<dbReference type="PROSITE" id="PS50879">
    <property type="entry name" value="RNASE_H_1"/>
    <property type="match status" value="1"/>
</dbReference>
<accession>A0A7L0NTB5</accession>
<dbReference type="GO" id="GO:0003964">
    <property type="term" value="F:RNA-directed DNA polymerase activity"/>
    <property type="evidence" value="ECO:0007669"/>
    <property type="project" value="UniProtKB-KW"/>
</dbReference>
<keyword evidence="7" id="KW-0378">Hydrolase</keyword>
<feature type="domain" description="Reverse transcriptase" evidence="11">
    <location>
        <begin position="31"/>
        <end position="219"/>
    </location>
</feature>
<dbReference type="InterPro" id="IPR010661">
    <property type="entry name" value="RVT_thumb"/>
</dbReference>
<gene>
    <name evidence="13" type="primary">Ervk11</name>
    <name evidence="13" type="ORF">FORRUF_R09924</name>
</gene>
<evidence type="ECO:0000256" key="8">
    <source>
        <dbReference type="ARBA" id="ARBA00022833"/>
    </source>
</evidence>
<evidence type="ECO:0000313" key="13">
    <source>
        <dbReference type="EMBL" id="NXK95608.1"/>
    </source>
</evidence>
<keyword evidence="8" id="KW-0862">Zinc</keyword>
<dbReference type="InterPro" id="IPR043128">
    <property type="entry name" value="Rev_trsase/Diguanyl_cyclase"/>
</dbReference>
<dbReference type="Pfam" id="PF00075">
    <property type="entry name" value="RNase_H"/>
    <property type="match status" value="1"/>
</dbReference>
<feature type="non-terminal residue" evidence="13">
    <location>
        <position position="554"/>
    </location>
</feature>
<organism evidence="13 14">
    <name type="scientific">Formicarius rufipectus</name>
    <dbReference type="NCBI Taxonomy" id="1118560"/>
    <lineage>
        <taxon>Eukaryota</taxon>
        <taxon>Metazoa</taxon>
        <taxon>Chordata</taxon>
        <taxon>Craniata</taxon>
        <taxon>Vertebrata</taxon>
        <taxon>Euteleostomi</taxon>
        <taxon>Archelosauria</taxon>
        <taxon>Archosauria</taxon>
        <taxon>Dinosauria</taxon>
        <taxon>Saurischia</taxon>
        <taxon>Theropoda</taxon>
        <taxon>Coelurosauria</taxon>
        <taxon>Aves</taxon>
        <taxon>Neognathae</taxon>
        <taxon>Neoaves</taxon>
        <taxon>Telluraves</taxon>
        <taxon>Australaves</taxon>
        <taxon>Passeriformes</taxon>
        <taxon>Formicariidae</taxon>
        <taxon>Formicarius</taxon>
    </lineage>
</organism>
<dbReference type="SUPFAM" id="SSF56672">
    <property type="entry name" value="DNA/RNA polymerases"/>
    <property type="match status" value="1"/>
</dbReference>
<dbReference type="Gene3D" id="3.30.70.270">
    <property type="match status" value="2"/>
</dbReference>
<dbReference type="Pfam" id="PF06817">
    <property type="entry name" value="RVT_thumb"/>
    <property type="match status" value="1"/>
</dbReference>
<protein>
    <recommendedName>
        <fullName evidence="2">ribonuclease H</fullName>
        <ecNumber evidence="2">3.1.26.4</ecNumber>
    </recommendedName>
</protein>
<keyword evidence="10" id="KW-0511">Multifunctional enzyme</keyword>
<dbReference type="GO" id="GO:0035613">
    <property type="term" value="F:RNA stem-loop binding"/>
    <property type="evidence" value="ECO:0007669"/>
    <property type="project" value="TreeGrafter"/>
</dbReference>
<feature type="non-terminal residue" evidence="13">
    <location>
        <position position="1"/>
    </location>
</feature>
<dbReference type="OrthoDB" id="6773263at2759"/>
<proteinExistence type="inferred from homology"/>
<keyword evidence="4" id="KW-0548">Nucleotidyltransferase</keyword>
<comment type="similarity">
    <text evidence="1">Belongs to the beta type-B retroviral polymerase family. HERV class-II K(HML-2) pol subfamily.</text>
</comment>
<keyword evidence="9" id="KW-0695">RNA-directed DNA polymerase</keyword>
<evidence type="ECO:0000256" key="6">
    <source>
        <dbReference type="ARBA" id="ARBA00022759"/>
    </source>
</evidence>
<evidence type="ECO:0000313" key="14">
    <source>
        <dbReference type="Proteomes" id="UP000520463"/>
    </source>
</evidence>
<dbReference type="EMBL" id="VXAU01004930">
    <property type="protein sequence ID" value="NXK95608.1"/>
    <property type="molecule type" value="Genomic_DNA"/>
</dbReference>
<evidence type="ECO:0000259" key="11">
    <source>
        <dbReference type="PROSITE" id="PS50878"/>
    </source>
</evidence>
<dbReference type="PANTHER" id="PTHR41694:SF4">
    <property type="entry name" value="ENDOGENOUS RETROVIRUS GROUP K MEMBER 10 POL PROTEIN-RELATED"/>
    <property type="match status" value="1"/>
</dbReference>
<evidence type="ECO:0000256" key="9">
    <source>
        <dbReference type="ARBA" id="ARBA00022918"/>
    </source>
</evidence>
<dbReference type="PANTHER" id="PTHR41694">
    <property type="entry name" value="ENDOGENOUS RETROVIRUS GROUP K MEMBER POL PROTEIN"/>
    <property type="match status" value="1"/>
</dbReference>
<dbReference type="Gene3D" id="3.10.10.10">
    <property type="entry name" value="HIV Type 1 Reverse Transcriptase, subunit A, domain 1"/>
    <property type="match status" value="1"/>
</dbReference>
<evidence type="ECO:0000256" key="4">
    <source>
        <dbReference type="ARBA" id="ARBA00022695"/>
    </source>
</evidence>
<dbReference type="InterPro" id="IPR036397">
    <property type="entry name" value="RNaseH_sf"/>
</dbReference>
<dbReference type="AlphaFoldDB" id="A0A7L0NTB5"/>
<keyword evidence="6" id="KW-0255">Endonuclease</keyword>
<dbReference type="Gene3D" id="3.30.420.10">
    <property type="entry name" value="Ribonuclease H-like superfamily/Ribonuclease H"/>
    <property type="match status" value="1"/>
</dbReference>
<evidence type="ECO:0000256" key="5">
    <source>
        <dbReference type="ARBA" id="ARBA00022722"/>
    </source>
</evidence>
<evidence type="ECO:0000256" key="10">
    <source>
        <dbReference type="ARBA" id="ARBA00023268"/>
    </source>
</evidence>
<dbReference type="EC" id="3.1.26.4" evidence="2"/>
<feature type="domain" description="RNase H type-1" evidence="12">
    <location>
        <begin position="439"/>
        <end position="554"/>
    </location>
</feature>
<keyword evidence="3" id="KW-0808">Transferase</keyword>
<name>A0A7L0NTB5_9PASS</name>
<dbReference type="InterPro" id="IPR043502">
    <property type="entry name" value="DNA/RNA_pol_sf"/>
</dbReference>
<comment type="caution">
    <text evidence="13">The sequence shown here is derived from an EMBL/GenBank/DDBJ whole genome shotgun (WGS) entry which is preliminary data.</text>
</comment>
<keyword evidence="14" id="KW-1185">Reference proteome</keyword>
<dbReference type="InterPro" id="IPR000477">
    <property type="entry name" value="RT_dom"/>
</dbReference>
<evidence type="ECO:0000259" key="12">
    <source>
        <dbReference type="PROSITE" id="PS50879"/>
    </source>
</evidence>
<evidence type="ECO:0000256" key="1">
    <source>
        <dbReference type="ARBA" id="ARBA00010879"/>
    </source>
</evidence>
<sequence length="554" mass="63335">NWLSENPIWVDQWPLRNKKLQVLNELVNQQLELGHIAPSVSPWNSPVFVIKKASGKWRLLTDLRRINDAMENMGSLQPGMPSLAQLPSGWPLAIIDLQDCFFHIPLRPEDTPKFAFSVPAVNAEAPNRRFEWLVLPQGMKNSPTLCQLYVSTLLAPFRKKYADVIIYHYMDDILICSEQKSQIETTLADLLMLLEKHSMPVATEKIQKTESWKYLGWKISSSTISPQQVKLNKTIHNLNDLQRLLGAINWVRPILGISTDELHPLFETLKGDPDLASPRFLTPEALRSIRLVEHKLNVIPANRKIPNVPPILVVFLGKTQPFGILCQIDSPNKRECLWEWIFLPHQFSKTVITLIEMISKVIFKGRTRCWEISGEEPDTIYLPLSSEHLEQLMIASVDFQIAVSDFAGKIVYHLPNSNILKPIGNLPIQLKFLQSEIPISKAKNIFTDGSGKTKKAQENGCWKRDIHFVEGSPQLVELSAVVRAFHLFEKEPFNLISDSAYVIGVVKRIEHSYLKYISNNLLFSLFQKLLFVIRQRKFPFFATHIRAHTDLPGP</sequence>
<evidence type="ECO:0000256" key="7">
    <source>
        <dbReference type="ARBA" id="ARBA00022801"/>
    </source>
</evidence>